<evidence type="ECO:0000313" key="9">
    <source>
        <dbReference type="Proteomes" id="UP001154252"/>
    </source>
</evidence>
<dbReference type="NCBIfam" id="TIGR00229">
    <property type="entry name" value="sensory_box"/>
    <property type="match status" value="1"/>
</dbReference>
<dbReference type="Gene3D" id="3.30.565.10">
    <property type="entry name" value="Histidine kinase-like ATPase, C-terminal domain"/>
    <property type="match status" value="1"/>
</dbReference>
<comment type="caution">
    <text evidence="8">The sequence shown here is derived from an EMBL/GenBank/DDBJ whole genome shotgun (WGS) entry which is preliminary data.</text>
</comment>
<dbReference type="SUPFAM" id="SSF55785">
    <property type="entry name" value="PYP-like sensor domain (PAS domain)"/>
    <property type="match status" value="1"/>
</dbReference>
<feature type="domain" description="PAC" evidence="7">
    <location>
        <begin position="253"/>
        <end position="304"/>
    </location>
</feature>
<evidence type="ECO:0000259" key="4">
    <source>
        <dbReference type="PROSITE" id="PS50109"/>
    </source>
</evidence>
<evidence type="ECO:0008006" key="10">
    <source>
        <dbReference type="Google" id="ProtNLM"/>
    </source>
</evidence>
<accession>A0A9W4P6A9</accession>
<dbReference type="Pfam" id="PF00512">
    <property type="entry name" value="HisKA"/>
    <property type="match status" value="1"/>
</dbReference>
<reference evidence="8" key="1">
    <citation type="submission" date="2021-07" db="EMBL/GenBank/DDBJ databases">
        <authorList>
            <person name="Branca A.L. A."/>
        </authorList>
    </citation>
    <scope>NUCLEOTIDE SEQUENCE</scope>
</reference>
<dbReference type="SUPFAM" id="SSF52172">
    <property type="entry name" value="CheY-like"/>
    <property type="match status" value="1"/>
</dbReference>
<dbReference type="OrthoDB" id="60033at2759"/>
<evidence type="ECO:0000256" key="1">
    <source>
        <dbReference type="ARBA" id="ARBA00022553"/>
    </source>
</evidence>
<evidence type="ECO:0000256" key="2">
    <source>
        <dbReference type="ARBA" id="ARBA00023012"/>
    </source>
</evidence>
<organism evidence="8 9">
    <name type="scientific">Penicillium egyptiacum</name>
    <dbReference type="NCBI Taxonomy" id="1303716"/>
    <lineage>
        <taxon>Eukaryota</taxon>
        <taxon>Fungi</taxon>
        <taxon>Dikarya</taxon>
        <taxon>Ascomycota</taxon>
        <taxon>Pezizomycotina</taxon>
        <taxon>Eurotiomycetes</taxon>
        <taxon>Eurotiomycetidae</taxon>
        <taxon>Eurotiales</taxon>
        <taxon>Aspergillaceae</taxon>
        <taxon>Penicillium</taxon>
    </lineage>
</organism>
<evidence type="ECO:0000313" key="8">
    <source>
        <dbReference type="EMBL" id="CAG8897212.1"/>
    </source>
</evidence>
<protein>
    <recommendedName>
        <fullName evidence="10">Two-component system protein A</fullName>
    </recommendedName>
</protein>
<sequence>MPVDQMLHLRIDCPTNNTVVIAPPAENDLNHDKIEQPAATGSLSRIYRFTPIIPLLTPHSKPTLVLDGTLRVVEVSNSHVGVFKRSRDQLLATNVYDLSPSILPAPNLASLSGALSTAISTREVQVIKCVYVAKIDALFSLSVTPVFEDDSLIYVLLEAQRSKHQRDRSNSINEQTYLNETYKILVDTVRDYAIFMLDTRGHIATWNSGAAILKGYTSSEIVGQHFSIFYGRDDCEIKKPARELEVCLQEGKVEDEGWRYRKDGTRFWANVMITAIYQNSGHVGFVKVTRDMTERRATQARLIDAFEESAKLKSEFLANMSHELRTPMNGMLLALTMLLRTELTDDQREFGCILEDSTSILLQIINDVLDYSKLSSGTFPLNLDVVNIPDVISAVVRNCQSALKPGVEIMGGVSEGFPPNLKGDPLRFRQVLQNMVTNAVKFTESGHVRVHATYAIDEKDPDMYVISTQVVDTGIGVPEDATNTLFTPFTRFADTAAKRYQGTGLGLSICKSLAELMDGAVGFHANPDGPGSVFWMTARMARLTSPMSPMKQRLQPDTPEALDNSASLEKIAPHKHILLVEDNKVNQLIMLKLLRSLGFKRVDAAWDGAEAVRMVKQKPLTYNLILMDISMPVMDGLTATEHIRQMKVDVPILALTGNALKGDAETYLAKGMDDYIAKPLHRQQLVDLLWKWCGS</sequence>
<dbReference type="CDD" id="cd16922">
    <property type="entry name" value="HATPase_EvgS-ArcB-TorS-like"/>
    <property type="match status" value="1"/>
</dbReference>
<proteinExistence type="predicted"/>
<dbReference type="InterPro" id="IPR011006">
    <property type="entry name" value="CheY-like_superfamily"/>
</dbReference>
<dbReference type="Pfam" id="PF02518">
    <property type="entry name" value="HATPase_c"/>
    <property type="match status" value="1"/>
</dbReference>
<gene>
    <name evidence="8" type="ORF">PEGY_LOCUS4692</name>
</gene>
<keyword evidence="2" id="KW-0902">Two-component regulatory system</keyword>
<dbReference type="InterPro" id="IPR035965">
    <property type="entry name" value="PAS-like_dom_sf"/>
</dbReference>
<dbReference type="SUPFAM" id="SSF47384">
    <property type="entry name" value="Homodimeric domain of signal transducing histidine kinase"/>
    <property type="match status" value="1"/>
</dbReference>
<dbReference type="InterPro" id="IPR036890">
    <property type="entry name" value="HATPase_C_sf"/>
</dbReference>
<dbReference type="Gene3D" id="3.40.50.2300">
    <property type="match status" value="1"/>
</dbReference>
<feature type="modified residue" description="4-aspartylphosphate" evidence="3">
    <location>
        <position position="628"/>
    </location>
</feature>
<dbReference type="Pfam" id="PF00072">
    <property type="entry name" value="Response_reg"/>
    <property type="match status" value="1"/>
</dbReference>
<dbReference type="InterPro" id="IPR005467">
    <property type="entry name" value="His_kinase_dom"/>
</dbReference>
<dbReference type="SMART" id="SM00387">
    <property type="entry name" value="HATPase_c"/>
    <property type="match status" value="1"/>
</dbReference>
<keyword evidence="9" id="KW-1185">Reference proteome</keyword>
<keyword evidence="1 3" id="KW-0597">Phosphoprotein</keyword>
<dbReference type="AlphaFoldDB" id="A0A9W4P6A9"/>
<dbReference type="InterPro" id="IPR000700">
    <property type="entry name" value="PAS-assoc_C"/>
</dbReference>
<dbReference type="PROSITE" id="PS50109">
    <property type="entry name" value="HIS_KIN"/>
    <property type="match status" value="1"/>
</dbReference>
<dbReference type="InterPro" id="IPR003594">
    <property type="entry name" value="HATPase_dom"/>
</dbReference>
<dbReference type="CDD" id="cd00130">
    <property type="entry name" value="PAS"/>
    <property type="match status" value="1"/>
</dbReference>
<dbReference type="PRINTS" id="PR00344">
    <property type="entry name" value="BCTRLSENSOR"/>
</dbReference>
<dbReference type="SUPFAM" id="SSF55874">
    <property type="entry name" value="ATPase domain of HSP90 chaperone/DNA topoisomerase II/histidine kinase"/>
    <property type="match status" value="1"/>
</dbReference>
<dbReference type="Pfam" id="PF13426">
    <property type="entry name" value="PAS_9"/>
    <property type="match status" value="1"/>
</dbReference>
<dbReference type="EMBL" id="CAJVRC010000859">
    <property type="protein sequence ID" value="CAG8897212.1"/>
    <property type="molecule type" value="Genomic_DNA"/>
</dbReference>
<dbReference type="SMART" id="SM00448">
    <property type="entry name" value="REC"/>
    <property type="match status" value="1"/>
</dbReference>
<name>A0A9W4P6A9_9EURO</name>
<dbReference type="Gene3D" id="3.30.450.20">
    <property type="entry name" value="PAS domain"/>
    <property type="match status" value="1"/>
</dbReference>
<dbReference type="FunFam" id="3.30.450.20:FF:000136">
    <property type="entry name" value="Sensor histidine kinase/response regulator Fos-1"/>
    <property type="match status" value="1"/>
</dbReference>
<dbReference type="InterPro" id="IPR000014">
    <property type="entry name" value="PAS"/>
</dbReference>
<dbReference type="InterPro" id="IPR003661">
    <property type="entry name" value="HisK_dim/P_dom"/>
</dbReference>
<dbReference type="PROSITE" id="PS50113">
    <property type="entry name" value="PAC"/>
    <property type="match status" value="1"/>
</dbReference>
<dbReference type="PROSITE" id="PS50110">
    <property type="entry name" value="RESPONSE_REGULATORY"/>
    <property type="match status" value="1"/>
</dbReference>
<dbReference type="InterPro" id="IPR004358">
    <property type="entry name" value="Sig_transdc_His_kin-like_C"/>
</dbReference>
<evidence type="ECO:0000256" key="3">
    <source>
        <dbReference type="PROSITE-ProRule" id="PRU00169"/>
    </source>
</evidence>
<feature type="domain" description="PAS" evidence="6">
    <location>
        <begin position="194"/>
        <end position="251"/>
    </location>
</feature>
<dbReference type="PROSITE" id="PS50112">
    <property type="entry name" value="PAS"/>
    <property type="match status" value="1"/>
</dbReference>
<dbReference type="InterPro" id="IPR036097">
    <property type="entry name" value="HisK_dim/P_sf"/>
</dbReference>
<dbReference type="PANTHER" id="PTHR45339">
    <property type="entry name" value="HYBRID SIGNAL TRANSDUCTION HISTIDINE KINASE J"/>
    <property type="match status" value="1"/>
</dbReference>
<dbReference type="CDD" id="cd00082">
    <property type="entry name" value="HisKA"/>
    <property type="match status" value="1"/>
</dbReference>
<dbReference type="Gene3D" id="1.10.287.130">
    <property type="match status" value="1"/>
</dbReference>
<dbReference type="InterPro" id="IPR001789">
    <property type="entry name" value="Sig_transdc_resp-reg_receiver"/>
</dbReference>
<dbReference type="SMART" id="SM00388">
    <property type="entry name" value="HisKA"/>
    <property type="match status" value="1"/>
</dbReference>
<evidence type="ECO:0000259" key="6">
    <source>
        <dbReference type="PROSITE" id="PS50112"/>
    </source>
</evidence>
<evidence type="ECO:0000259" key="7">
    <source>
        <dbReference type="PROSITE" id="PS50113"/>
    </source>
</evidence>
<evidence type="ECO:0000259" key="5">
    <source>
        <dbReference type="PROSITE" id="PS50110"/>
    </source>
</evidence>
<dbReference type="Proteomes" id="UP001154252">
    <property type="component" value="Unassembled WGS sequence"/>
</dbReference>
<dbReference type="PANTHER" id="PTHR45339:SF1">
    <property type="entry name" value="HYBRID SIGNAL TRANSDUCTION HISTIDINE KINASE J"/>
    <property type="match status" value="1"/>
</dbReference>
<dbReference type="GO" id="GO:0000155">
    <property type="term" value="F:phosphorelay sensor kinase activity"/>
    <property type="evidence" value="ECO:0007669"/>
    <property type="project" value="InterPro"/>
</dbReference>
<feature type="domain" description="Response regulatory" evidence="5">
    <location>
        <begin position="576"/>
        <end position="693"/>
    </location>
</feature>
<dbReference type="CDD" id="cd17546">
    <property type="entry name" value="REC_hyHK_CKI1_RcsC-like"/>
    <property type="match status" value="1"/>
</dbReference>
<feature type="domain" description="Histidine kinase" evidence="4">
    <location>
        <begin position="319"/>
        <end position="542"/>
    </location>
</feature>